<dbReference type="SUPFAM" id="SSF48557">
    <property type="entry name" value="L-aspartase-like"/>
    <property type="match status" value="1"/>
</dbReference>
<dbReference type="InterPro" id="IPR024083">
    <property type="entry name" value="Fumarase/histidase_N"/>
</dbReference>
<name>K1TNZ4_9ZZZZ</name>
<dbReference type="Gene3D" id="1.10.275.10">
    <property type="entry name" value="Fumarase/aspartase (N-terminal domain)"/>
    <property type="match status" value="1"/>
</dbReference>
<organism evidence="1">
    <name type="scientific">human gut metagenome</name>
    <dbReference type="NCBI Taxonomy" id="408170"/>
    <lineage>
        <taxon>unclassified sequences</taxon>
        <taxon>metagenomes</taxon>
        <taxon>organismal metagenomes</taxon>
    </lineage>
</organism>
<sequence length="88" mass="9924">MIKSLELDCVEKLLFSDARIDRAELPLGEVAACYEFLREFAAEKVIYGINTGFGPMAQWRVDDRYLTDLQYNIIRSHSTGAGEPAARP</sequence>
<feature type="non-terminal residue" evidence="1">
    <location>
        <position position="88"/>
    </location>
</feature>
<gene>
    <name evidence="1" type="ORF">LEA_07296</name>
</gene>
<comment type="caution">
    <text evidence="1">The sequence shown here is derived from an EMBL/GenBank/DDBJ whole genome shotgun (WGS) entry which is preliminary data.</text>
</comment>
<dbReference type="EC" id="4.3.1.-" evidence="1"/>
<dbReference type="AlphaFoldDB" id="K1TNZ4"/>
<proteinExistence type="predicted"/>
<reference evidence="1" key="1">
    <citation type="journal article" date="2013" name="Environ. Microbiol.">
        <title>Microbiota from the distal guts of lean and obese adolescents exhibit partial functional redundancy besides clear differences in community structure.</title>
        <authorList>
            <person name="Ferrer M."/>
            <person name="Ruiz A."/>
            <person name="Lanza F."/>
            <person name="Haange S.B."/>
            <person name="Oberbach A."/>
            <person name="Till H."/>
            <person name="Bargiela R."/>
            <person name="Campoy C."/>
            <person name="Segura M.T."/>
            <person name="Richter M."/>
            <person name="von Bergen M."/>
            <person name="Seifert J."/>
            <person name="Suarez A."/>
        </authorList>
    </citation>
    <scope>NUCLEOTIDE SEQUENCE</scope>
</reference>
<protein>
    <submittedName>
        <fullName evidence="1">Phenylalanine/histidine ammonia-lyase</fullName>
        <ecNumber evidence="1">4.3.1.-</ecNumber>
    </submittedName>
</protein>
<dbReference type="GO" id="GO:0016829">
    <property type="term" value="F:lyase activity"/>
    <property type="evidence" value="ECO:0007669"/>
    <property type="project" value="UniProtKB-KW"/>
</dbReference>
<evidence type="ECO:0000313" key="1">
    <source>
        <dbReference type="EMBL" id="EKC71373.1"/>
    </source>
</evidence>
<dbReference type="InterPro" id="IPR001106">
    <property type="entry name" value="Aromatic_Lyase"/>
</dbReference>
<accession>K1TNZ4</accession>
<dbReference type="InterPro" id="IPR008948">
    <property type="entry name" value="L-Aspartase-like"/>
</dbReference>
<dbReference type="Pfam" id="PF00221">
    <property type="entry name" value="Lyase_aromatic"/>
    <property type="match status" value="1"/>
</dbReference>
<dbReference type="EMBL" id="AJWY01004799">
    <property type="protein sequence ID" value="EKC71373.1"/>
    <property type="molecule type" value="Genomic_DNA"/>
</dbReference>
<keyword evidence="1" id="KW-0456">Lyase</keyword>